<organism evidence="1">
    <name type="scientific">mine drainage metagenome</name>
    <dbReference type="NCBI Taxonomy" id="410659"/>
    <lineage>
        <taxon>unclassified sequences</taxon>
        <taxon>metagenomes</taxon>
        <taxon>ecological metagenomes</taxon>
    </lineage>
</organism>
<dbReference type="AlphaFoldDB" id="A0A1J5T934"/>
<evidence type="ECO:0000313" key="1">
    <source>
        <dbReference type="EMBL" id="OIR12797.1"/>
    </source>
</evidence>
<proteinExistence type="predicted"/>
<reference evidence="1" key="1">
    <citation type="submission" date="2016-10" db="EMBL/GenBank/DDBJ databases">
        <title>Sequence of Gallionella enrichment culture.</title>
        <authorList>
            <person name="Poehlein A."/>
            <person name="Muehling M."/>
            <person name="Daniel R."/>
        </authorList>
    </citation>
    <scope>NUCLEOTIDE SEQUENCE</scope>
</reference>
<name>A0A1J5T934_9ZZZZ</name>
<dbReference type="EMBL" id="MLJW01000016">
    <property type="protein sequence ID" value="OIR12797.1"/>
    <property type="molecule type" value="Genomic_DNA"/>
</dbReference>
<accession>A0A1J5T934</accession>
<protein>
    <submittedName>
        <fullName evidence="1">Uncharacterized protein</fullName>
    </submittedName>
</protein>
<comment type="caution">
    <text evidence="1">The sequence shown here is derived from an EMBL/GenBank/DDBJ whole genome shotgun (WGS) entry which is preliminary data.</text>
</comment>
<gene>
    <name evidence="1" type="ORF">GALL_58640</name>
</gene>
<sequence>MRFILFIILIHTSVLVMGQRIDFRNDSVFVNNYYVTGSTSISTFDSLLNARGKEKKKMAKYKPGTKEMIKWTSYTYNKEGLIFNKNDYDTTHLGVAIKLYRNTDPAVDQNNMATRTFKGELFIDENYMNDKRTIEQLQKLKNCSVTYKESTFSSHTGIVICNIIYQKRPINVRFDFMTNQLTCIFIN</sequence>